<keyword evidence="4" id="KW-1185">Reference proteome</keyword>
<evidence type="ECO:0000313" key="3">
    <source>
        <dbReference type="EMBL" id="CAE6853219.1"/>
    </source>
</evidence>
<evidence type="ECO:0008006" key="5">
    <source>
        <dbReference type="Google" id="ProtNLM"/>
    </source>
</evidence>
<name>A0A9N8MRF4_9BURK</name>
<keyword evidence="2" id="KW-0732">Signal</keyword>
<evidence type="ECO:0000256" key="2">
    <source>
        <dbReference type="SAM" id="SignalP"/>
    </source>
</evidence>
<gene>
    <name evidence="3" type="ORF">R70211_00021</name>
</gene>
<evidence type="ECO:0000313" key="4">
    <source>
        <dbReference type="Proteomes" id="UP000675121"/>
    </source>
</evidence>
<proteinExistence type="predicted"/>
<dbReference type="RefSeq" id="WP_201071198.1">
    <property type="nucleotide sequence ID" value="NZ_CAJNAS010000001.1"/>
</dbReference>
<reference evidence="3" key="1">
    <citation type="submission" date="2021-02" db="EMBL/GenBank/DDBJ databases">
        <authorList>
            <person name="Vanwijnsberghe S."/>
        </authorList>
    </citation>
    <scope>NUCLEOTIDE SEQUENCE</scope>
    <source>
        <strain evidence="3">R-70211</strain>
    </source>
</reference>
<feature type="chain" id="PRO_5040256871" description="DUF4148 domain-containing protein" evidence="2">
    <location>
        <begin position="22"/>
        <end position="100"/>
    </location>
</feature>
<accession>A0A9N8MRF4</accession>
<feature type="region of interest" description="Disordered" evidence="1">
    <location>
        <begin position="69"/>
        <end position="100"/>
    </location>
</feature>
<feature type="signal peptide" evidence="2">
    <location>
        <begin position="1"/>
        <end position="21"/>
    </location>
</feature>
<dbReference type="AlphaFoldDB" id="A0A9N8MRF4"/>
<organism evidence="3 4">
    <name type="scientific">Paraburkholderia domus</name>
    <dbReference type="NCBI Taxonomy" id="2793075"/>
    <lineage>
        <taxon>Bacteria</taxon>
        <taxon>Pseudomonadati</taxon>
        <taxon>Pseudomonadota</taxon>
        <taxon>Betaproteobacteria</taxon>
        <taxon>Burkholderiales</taxon>
        <taxon>Burkholderiaceae</taxon>
        <taxon>Paraburkholderia</taxon>
    </lineage>
</organism>
<dbReference type="Proteomes" id="UP000675121">
    <property type="component" value="Unassembled WGS sequence"/>
</dbReference>
<sequence length="100" mass="10242">MRMFIAALLSAAALLPSLAHATAPPSDPADASASVPAVNMPSAFAGYQPYRDQKAPTWQALNRAVTSAPAMKGMSHGNPPASSSNANYDEHSAKHGGPAK</sequence>
<evidence type="ECO:0000256" key="1">
    <source>
        <dbReference type="SAM" id="MobiDB-lite"/>
    </source>
</evidence>
<comment type="caution">
    <text evidence="3">The sequence shown here is derived from an EMBL/GenBank/DDBJ whole genome shotgun (WGS) entry which is preliminary data.</text>
</comment>
<dbReference type="EMBL" id="CAJNAS010000001">
    <property type="protein sequence ID" value="CAE6853219.1"/>
    <property type="molecule type" value="Genomic_DNA"/>
</dbReference>
<protein>
    <recommendedName>
        <fullName evidence="5">DUF4148 domain-containing protein</fullName>
    </recommendedName>
</protein>